<evidence type="ECO:0000313" key="3">
    <source>
        <dbReference type="Proteomes" id="UP001610818"/>
    </source>
</evidence>
<dbReference type="PANTHER" id="PTHR43135">
    <property type="entry name" value="ALPHA-D-RIBOSE 1-METHYLPHOSPHONATE 5-TRIPHOSPHATE DIPHOSPHATASE"/>
    <property type="match status" value="1"/>
</dbReference>
<dbReference type="InterPro" id="IPR032466">
    <property type="entry name" value="Metal_Hydrolase"/>
</dbReference>
<evidence type="ECO:0000313" key="2">
    <source>
        <dbReference type="EMBL" id="MFH8546613.1"/>
    </source>
</evidence>
<name>A0ABW7QNQ2_9ACTN</name>
<dbReference type="SUPFAM" id="SSF51556">
    <property type="entry name" value="Metallo-dependent hydrolases"/>
    <property type="match status" value="1"/>
</dbReference>
<organism evidence="2 3">
    <name type="scientific">Streptomyces longisporoflavus</name>
    <dbReference type="NCBI Taxonomy" id="28044"/>
    <lineage>
        <taxon>Bacteria</taxon>
        <taxon>Bacillati</taxon>
        <taxon>Actinomycetota</taxon>
        <taxon>Actinomycetes</taxon>
        <taxon>Kitasatosporales</taxon>
        <taxon>Streptomycetaceae</taxon>
        <taxon>Streptomyces</taxon>
    </lineage>
</organism>
<keyword evidence="3" id="KW-1185">Reference proteome</keyword>
<proteinExistence type="predicted"/>
<dbReference type="Gene3D" id="2.30.40.10">
    <property type="entry name" value="Urease, subunit C, domain 1"/>
    <property type="match status" value="1"/>
</dbReference>
<evidence type="ECO:0000259" key="1">
    <source>
        <dbReference type="Pfam" id="PF01979"/>
    </source>
</evidence>
<dbReference type="Gene3D" id="3.20.20.140">
    <property type="entry name" value="Metal-dependent hydrolases"/>
    <property type="match status" value="1"/>
</dbReference>
<dbReference type="Proteomes" id="UP001610818">
    <property type="component" value="Unassembled WGS sequence"/>
</dbReference>
<dbReference type="PANTHER" id="PTHR43135:SF3">
    <property type="entry name" value="ALPHA-D-RIBOSE 1-METHYLPHOSPHONATE 5-TRIPHOSPHATE DIPHOSPHATASE"/>
    <property type="match status" value="1"/>
</dbReference>
<dbReference type="InterPro" id="IPR006680">
    <property type="entry name" value="Amidohydro-rel"/>
</dbReference>
<dbReference type="InterPro" id="IPR057744">
    <property type="entry name" value="OTAase-like"/>
</dbReference>
<reference evidence="2 3" key="1">
    <citation type="submission" date="2024-10" db="EMBL/GenBank/DDBJ databases">
        <title>The Natural Products Discovery Center: Release of the First 8490 Sequenced Strains for Exploring Actinobacteria Biosynthetic Diversity.</title>
        <authorList>
            <person name="Kalkreuter E."/>
            <person name="Kautsar S.A."/>
            <person name="Yang D."/>
            <person name="Bader C.D."/>
            <person name="Teijaro C.N."/>
            <person name="Fluegel L."/>
            <person name="Davis C.M."/>
            <person name="Simpson J.R."/>
            <person name="Lauterbach L."/>
            <person name="Steele A.D."/>
            <person name="Gui C."/>
            <person name="Meng S."/>
            <person name="Li G."/>
            <person name="Viehrig K."/>
            <person name="Ye F."/>
            <person name="Su P."/>
            <person name="Kiefer A.F."/>
            <person name="Nichols A."/>
            <person name="Cepeda A.J."/>
            <person name="Yan W."/>
            <person name="Fan B."/>
            <person name="Jiang Y."/>
            <person name="Adhikari A."/>
            <person name="Zheng C.-J."/>
            <person name="Schuster L."/>
            <person name="Cowan T.M."/>
            <person name="Smanski M.J."/>
            <person name="Chevrette M.G."/>
            <person name="De Carvalho L.P.S."/>
            <person name="Shen B."/>
        </authorList>
    </citation>
    <scope>NUCLEOTIDE SEQUENCE [LARGE SCALE GENOMIC DNA]</scope>
    <source>
        <strain evidence="2 3">NPDC017990</strain>
    </source>
</reference>
<dbReference type="EMBL" id="JBIRGQ010000003">
    <property type="protein sequence ID" value="MFH8546613.1"/>
    <property type="molecule type" value="Genomic_DNA"/>
</dbReference>
<gene>
    <name evidence="2" type="ORF">ACH4F9_16555</name>
</gene>
<dbReference type="RefSeq" id="WP_397712293.1">
    <property type="nucleotide sequence ID" value="NZ_JBIRGN010000003.1"/>
</dbReference>
<feature type="domain" description="Amidohydrolase-related" evidence="1">
    <location>
        <begin position="79"/>
        <end position="414"/>
    </location>
</feature>
<comment type="caution">
    <text evidence="2">The sequence shown here is derived from an EMBL/GenBank/DDBJ whole genome shotgun (WGS) entry which is preliminary data.</text>
</comment>
<dbReference type="SUPFAM" id="SSF51338">
    <property type="entry name" value="Composite domain of metallo-dependent hydrolases"/>
    <property type="match status" value="2"/>
</dbReference>
<protein>
    <submittedName>
        <fullName evidence="2">Amidohydrolase family protein</fullName>
    </submittedName>
</protein>
<accession>A0ABW7QNQ2</accession>
<dbReference type="InterPro" id="IPR011059">
    <property type="entry name" value="Metal-dep_hydrolase_composite"/>
</dbReference>
<dbReference type="Pfam" id="PF01979">
    <property type="entry name" value="Amidohydro_1"/>
    <property type="match status" value="1"/>
</dbReference>
<dbReference type="CDD" id="cd01299">
    <property type="entry name" value="Met_dep_hydrolase_A"/>
    <property type="match status" value="1"/>
</dbReference>
<dbReference type="InterPro" id="IPR051781">
    <property type="entry name" value="Metallo-dep_Hydrolase"/>
</dbReference>
<sequence>MTDDGGRQHRQLLQLRYGKAEMSQTLITAGRVLTGPRGRHVMDGAVLTEGADIVAAGARAEVEPLAHGVSQRYALPDATVLPGLIDAHVHLVFDASKDPVAVLDAHSDTTLLAAMEERALRFVRSGVTTVRDLGDRGRLTLRLREAITAARLPGPRIVAATTPLTAKGGHCWFLGGEVEGESEIRDLVRRNAELGADVIKVMATGGGLTRGGPATWQAQFTAPEIRAAVREAHRAGLPVAAHAHGTEGIVAAVMAGVDTIEHCTWMNRKGLGLREDVLDAIVAKGIRVCPTVSPNWRMLPMFFGAERAAAMFDQVRTMAEHGARLIAGTDAGVQRAGCDGLAQSLGFYQHLGIEPDRVIDMATTEAADALGIADHVGQLAAGYRADLIAVDGDPLRDVAVLGNVRLVMANGRMVDHE</sequence>